<feature type="compositionally biased region" description="Basic and acidic residues" evidence="1">
    <location>
        <begin position="293"/>
        <end position="303"/>
    </location>
</feature>
<accession>A0ABU2XNX6</accession>
<evidence type="ECO:0000313" key="4">
    <source>
        <dbReference type="Proteomes" id="UP001180754"/>
    </source>
</evidence>
<keyword evidence="4" id="KW-1185">Reference proteome</keyword>
<feature type="compositionally biased region" description="Pro residues" evidence="1">
    <location>
        <begin position="315"/>
        <end position="327"/>
    </location>
</feature>
<comment type="caution">
    <text evidence="3">The sequence shown here is derived from an EMBL/GenBank/DDBJ whole genome shotgun (WGS) entry which is preliminary data.</text>
</comment>
<dbReference type="RefSeq" id="WP_311728294.1">
    <property type="nucleotide sequence ID" value="NZ_JAVRFD010000021.1"/>
</dbReference>
<proteinExistence type="predicted"/>
<feature type="compositionally biased region" description="Basic residues" evidence="1">
    <location>
        <begin position="328"/>
        <end position="337"/>
    </location>
</feature>
<organism evidence="3 4">
    <name type="scientific">Streptomyces lonegramiae</name>
    <dbReference type="NCBI Taxonomy" id="3075524"/>
    <lineage>
        <taxon>Bacteria</taxon>
        <taxon>Bacillati</taxon>
        <taxon>Actinomycetota</taxon>
        <taxon>Actinomycetes</taxon>
        <taxon>Kitasatosporales</taxon>
        <taxon>Streptomycetaceae</taxon>
        <taxon>Streptomyces</taxon>
    </lineage>
</organism>
<evidence type="ECO:0000256" key="1">
    <source>
        <dbReference type="SAM" id="MobiDB-lite"/>
    </source>
</evidence>
<feature type="region of interest" description="Disordered" evidence="1">
    <location>
        <begin position="268"/>
        <end position="350"/>
    </location>
</feature>
<evidence type="ECO:0000259" key="2">
    <source>
        <dbReference type="Pfam" id="PF05598"/>
    </source>
</evidence>
<evidence type="ECO:0000313" key="3">
    <source>
        <dbReference type="EMBL" id="MDT0547627.1"/>
    </source>
</evidence>
<gene>
    <name evidence="3" type="ORF">RND15_33745</name>
</gene>
<name>A0ABU2XNX6_9ACTN</name>
<dbReference type="Pfam" id="PF05598">
    <property type="entry name" value="DUF772"/>
    <property type="match status" value="1"/>
</dbReference>
<feature type="domain" description="Transposase InsH N-terminal" evidence="2">
    <location>
        <begin position="42"/>
        <end position="113"/>
    </location>
</feature>
<feature type="compositionally biased region" description="Polar residues" evidence="1">
    <location>
        <begin position="340"/>
        <end position="350"/>
    </location>
</feature>
<sequence>MEPQSWPEPAVEVARAVRAKYSKREVPLPVAVRDRFGELFADAEFACAFRVTGPRAWSPGRLALVTVFQMAENLTDRQAAEAVRDRLSWAYALGLGLEDGGFDHTVLSEFRSRVVAHHLEEKVLDLLLARLKDMGLVQAGGKQRTDSTAVISAVRDLNRLELVGESVRALVEALSVAAPDWLAQVIDVPGWSRRYGRRIDSWKMPTSKTRQDALSLDYARDGFALLKAVWAPGQPGWLREVPAAEVLRCVLLQNYTRTTARNGREVVVRRNRTDEGGDGLPPGSIRLTSPYDTDARWAAKRDTFWNGSRSTSARPAPPRPTTPPAPHRQPRPKLRRHTVPDTTGRPSAPT</sequence>
<protein>
    <submittedName>
        <fullName evidence="3">Transposase</fullName>
    </submittedName>
</protein>
<dbReference type="InterPro" id="IPR008490">
    <property type="entry name" value="Transposase_InsH_N"/>
</dbReference>
<dbReference type="Proteomes" id="UP001180754">
    <property type="component" value="Unassembled WGS sequence"/>
</dbReference>
<reference evidence="3" key="1">
    <citation type="submission" date="2024-05" db="EMBL/GenBank/DDBJ databases">
        <title>30 novel species of actinomycetes from the DSMZ collection.</title>
        <authorList>
            <person name="Nouioui I."/>
        </authorList>
    </citation>
    <scope>NUCLEOTIDE SEQUENCE</scope>
    <source>
        <strain evidence="3">DSM 41529</strain>
    </source>
</reference>
<dbReference type="EMBL" id="JAVRFD010000021">
    <property type="protein sequence ID" value="MDT0547627.1"/>
    <property type="molecule type" value="Genomic_DNA"/>
</dbReference>